<sequence length="211" mass="23484">MPPYFLMTSTITLIDPSDNALLTEWFPLHSIHEGTHRGSATGFYIAQDRFEVLEVLLKAQLLLGVVYLLPEADFIRLLGRHQDDGPSSMGNGVEIGRVEGRPISVNSWRQRLQREMEEEAAGDDLEGESEDYATAVEGESDTEMSVDSDSDDDDSDVDDLDDETRLLAHARMEEYKASNPYDIDEDFLDTVTLSFCEQHGVAFGSAAGFLI</sequence>
<protein>
    <submittedName>
        <fullName evidence="2">Uncharacterized protein</fullName>
    </submittedName>
</protein>
<evidence type="ECO:0000313" key="2">
    <source>
        <dbReference type="EMBL" id="SPO31342.1"/>
    </source>
</evidence>
<feature type="region of interest" description="Disordered" evidence="1">
    <location>
        <begin position="136"/>
        <end position="159"/>
    </location>
</feature>
<dbReference type="AlphaFoldDB" id="A0A5C3ELM2"/>
<dbReference type="Proteomes" id="UP000324022">
    <property type="component" value="Unassembled WGS sequence"/>
</dbReference>
<reference evidence="2 3" key="1">
    <citation type="submission" date="2018-03" db="EMBL/GenBank/DDBJ databases">
        <authorList>
            <person name="Guldener U."/>
        </authorList>
    </citation>
    <scope>NUCLEOTIDE SEQUENCE [LARGE SCALE GENOMIC DNA]</scope>
    <source>
        <strain evidence="2 3">NBRC100155</strain>
    </source>
</reference>
<name>A0A5C3ELM2_9BASI</name>
<dbReference type="EMBL" id="OOIN01000037">
    <property type="protein sequence ID" value="SPO31342.1"/>
    <property type="molecule type" value="Genomic_DNA"/>
</dbReference>
<gene>
    <name evidence="2" type="ORF">UTRI_05853_B</name>
</gene>
<feature type="compositionally biased region" description="Acidic residues" evidence="1">
    <location>
        <begin position="138"/>
        <end position="159"/>
    </location>
</feature>
<evidence type="ECO:0000313" key="3">
    <source>
        <dbReference type="Proteomes" id="UP000324022"/>
    </source>
</evidence>
<organism evidence="2 3">
    <name type="scientific">Ustilago trichophora</name>
    <dbReference type="NCBI Taxonomy" id="86804"/>
    <lineage>
        <taxon>Eukaryota</taxon>
        <taxon>Fungi</taxon>
        <taxon>Dikarya</taxon>
        <taxon>Basidiomycota</taxon>
        <taxon>Ustilaginomycotina</taxon>
        <taxon>Ustilaginomycetes</taxon>
        <taxon>Ustilaginales</taxon>
        <taxon>Ustilaginaceae</taxon>
        <taxon>Ustilago</taxon>
    </lineage>
</organism>
<proteinExistence type="predicted"/>
<keyword evidence="3" id="KW-1185">Reference proteome</keyword>
<evidence type="ECO:0000256" key="1">
    <source>
        <dbReference type="SAM" id="MobiDB-lite"/>
    </source>
</evidence>
<accession>A0A5C3ELM2</accession>